<dbReference type="PROSITE" id="PS00086">
    <property type="entry name" value="CYTOCHROME_P450"/>
    <property type="match status" value="1"/>
</dbReference>
<dbReference type="GO" id="GO:0005506">
    <property type="term" value="F:iron ion binding"/>
    <property type="evidence" value="ECO:0007669"/>
    <property type="project" value="InterPro"/>
</dbReference>
<evidence type="ECO:0000256" key="4">
    <source>
        <dbReference type="ARBA" id="ARBA00022723"/>
    </source>
</evidence>
<evidence type="ECO:0000256" key="6">
    <source>
        <dbReference type="ARBA" id="ARBA00023033"/>
    </source>
</evidence>
<dbReference type="AlphaFoldDB" id="A0AAD9SVB7"/>
<dbReference type="InterPro" id="IPR017972">
    <property type="entry name" value="Cyt_P450_CS"/>
</dbReference>
<dbReference type="Gene3D" id="1.10.630.10">
    <property type="entry name" value="Cytochrome P450"/>
    <property type="match status" value="1"/>
</dbReference>
<dbReference type="CDD" id="cd11061">
    <property type="entry name" value="CYP67-like"/>
    <property type="match status" value="1"/>
</dbReference>
<keyword evidence="9" id="KW-1133">Transmembrane helix</keyword>
<keyword evidence="8" id="KW-0560">Oxidoreductase</keyword>
<keyword evidence="9" id="KW-0812">Transmembrane</keyword>
<name>A0AAD9SVB7_PHOAM</name>
<dbReference type="GO" id="GO:0016705">
    <property type="term" value="F:oxidoreductase activity, acting on paired donors, with incorporation or reduction of molecular oxygen"/>
    <property type="evidence" value="ECO:0007669"/>
    <property type="project" value="InterPro"/>
</dbReference>
<protein>
    <recommendedName>
        <fullName evidence="12">Cytochrome P450</fullName>
    </recommendedName>
</protein>
<dbReference type="Pfam" id="PF00067">
    <property type="entry name" value="p450"/>
    <property type="match status" value="1"/>
</dbReference>
<feature type="binding site" description="axial binding residue" evidence="7">
    <location>
        <position position="523"/>
    </location>
    <ligand>
        <name>heme</name>
        <dbReference type="ChEBI" id="CHEBI:30413"/>
    </ligand>
    <ligandPart>
        <name>Fe</name>
        <dbReference type="ChEBI" id="CHEBI:18248"/>
    </ligandPart>
</feature>
<evidence type="ECO:0000256" key="7">
    <source>
        <dbReference type="PIRSR" id="PIRSR602403-1"/>
    </source>
</evidence>
<dbReference type="GO" id="GO:0004497">
    <property type="term" value="F:monooxygenase activity"/>
    <property type="evidence" value="ECO:0007669"/>
    <property type="project" value="UniProtKB-KW"/>
</dbReference>
<evidence type="ECO:0000256" key="8">
    <source>
        <dbReference type="RuleBase" id="RU000461"/>
    </source>
</evidence>
<proteinExistence type="inferred from homology"/>
<dbReference type="InterPro" id="IPR002403">
    <property type="entry name" value="Cyt_P450_E_grp-IV"/>
</dbReference>
<keyword evidence="3 7" id="KW-0349">Heme</keyword>
<dbReference type="PRINTS" id="PR00465">
    <property type="entry name" value="EP450IV"/>
</dbReference>
<evidence type="ECO:0000256" key="2">
    <source>
        <dbReference type="ARBA" id="ARBA00010617"/>
    </source>
</evidence>
<dbReference type="InterPro" id="IPR001128">
    <property type="entry name" value="Cyt_P450"/>
</dbReference>
<dbReference type="SUPFAM" id="SSF48264">
    <property type="entry name" value="Cytochrome P450"/>
    <property type="match status" value="1"/>
</dbReference>
<evidence type="ECO:0000313" key="10">
    <source>
        <dbReference type="EMBL" id="KAK2615980.1"/>
    </source>
</evidence>
<feature type="transmembrane region" description="Helical" evidence="9">
    <location>
        <begin position="356"/>
        <end position="378"/>
    </location>
</feature>
<sequence>MFAGTDSSSAMSSGISNTVLAGTSQIPRLLLPLSILLVSFAIYQVLCHPLRSFPGPLAAKLTSGYGAAHVWRRRLHLASLELHNKYGEEEISSRALAFLPVQESSSCFLLPWNAALYSALPQHGHRRSWILELTRQTGPVVRLAPNRLIFNSVSAIQDIYNNPRATKGNAYVHLRQSGQGTPNLFNTIDKEDHRKKRRIIAPVVSESSMRVFEPQMQLQIDSFLTQLLKSSRRKETVNMTPRCERLGVDVVGELAFGYPLNTQTDPTHRVIIQGLKTRSDRSTLYFFWSKLRFLEQIFNLGSGRHSLIGFYRSIMIMIKARMSLPKDAKHDFYSLASGNLSSGEQGLISKDLWAEAVFFIAAGGFTTSTAMSGIFFYLSRNPNAYARLASEIRTKFASGSEIRQGSNLSGCAYLRAVIDETMRMSPSTLAPAWREQERTSAAAGEPFIVDGYVIPPGTQVAVSQFTVQHNEEYFPDPFDFRPERWLAPESGDTQVSRETVEQRNARATMRRAFVPFSTGDRSCAGKSMAYLEMRLAIAKTLWYFDFERAPGEAGELGGGRPGRMDGRGRREEFQLYDSIAVDHKGPNLIFSLRGDYWKELDLNKNT</sequence>
<dbReference type="GO" id="GO:0020037">
    <property type="term" value="F:heme binding"/>
    <property type="evidence" value="ECO:0007669"/>
    <property type="project" value="InterPro"/>
</dbReference>
<keyword evidence="6 8" id="KW-0503">Monooxygenase</keyword>
<accession>A0AAD9SVB7</accession>
<evidence type="ECO:0000256" key="9">
    <source>
        <dbReference type="SAM" id="Phobius"/>
    </source>
</evidence>
<dbReference type="InterPro" id="IPR050121">
    <property type="entry name" value="Cytochrome_P450_monoxygenase"/>
</dbReference>
<dbReference type="PRINTS" id="PR00385">
    <property type="entry name" value="P450"/>
</dbReference>
<dbReference type="Proteomes" id="UP001265746">
    <property type="component" value="Unassembled WGS sequence"/>
</dbReference>
<evidence type="ECO:0000256" key="3">
    <source>
        <dbReference type="ARBA" id="ARBA00022617"/>
    </source>
</evidence>
<dbReference type="EMBL" id="JAUJFL010000001">
    <property type="protein sequence ID" value="KAK2615980.1"/>
    <property type="molecule type" value="Genomic_DNA"/>
</dbReference>
<comment type="similarity">
    <text evidence="2 8">Belongs to the cytochrome P450 family.</text>
</comment>
<reference evidence="10" key="1">
    <citation type="submission" date="2023-06" db="EMBL/GenBank/DDBJ databases">
        <authorList>
            <person name="Noh H."/>
        </authorList>
    </citation>
    <scope>NUCLEOTIDE SEQUENCE</scope>
    <source>
        <strain evidence="10">DUCC20226</strain>
    </source>
</reference>
<keyword evidence="4 7" id="KW-0479">Metal-binding</keyword>
<evidence type="ECO:0008006" key="12">
    <source>
        <dbReference type="Google" id="ProtNLM"/>
    </source>
</evidence>
<evidence type="ECO:0000256" key="5">
    <source>
        <dbReference type="ARBA" id="ARBA00023004"/>
    </source>
</evidence>
<gene>
    <name evidence="10" type="ORF">N8I77_002700</name>
</gene>
<organism evidence="10 11">
    <name type="scientific">Phomopsis amygdali</name>
    <name type="common">Fusicoccum amygdali</name>
    <dbReference type="NCBI Taxonomy" id="1214568"/>
    <lineage>
        <taxon>Eukaryota</taxon>
        <taxon>Fungi</taxon>
        <taxon>Dikarya</taxon>
        <taxon>Ascomycota</taxon>
        <taxon>Pezizomycotina</taxon>
        <taxon>Sordariomycetes</taxon>
        <taxon>Sordariomycetidae</taxon>
        <taxon>Diaporthales</taxon>
        <taxon>Diaporthaceae</taxon>
        <taxon>Diaporthe</taxon>
    </lineage>
</organism>
<keyword evidence="5 7" id="KW-0408">Iron</keyword>
<evidence type="ECO:0000313" key="11">
    <source>
        <dbReference type="Proteomes" id="UP001265746"/>
    </source>
</evidence>
<evidence type="ECO:0000256" key="1">
    <source>
        <dbReference type="ARBA" id="ARBA00001971"/>
    </source>
</evidence>
<comment type="cofactor">
    <cofactor evidence="1 7">
        <name>heme</name>
        <dbReference type="ChEBI" id="CHEBI:30413"/>
    </cofactor>
</comment>
<comment type="caution">
    <text evidence="10">The sequence shown here is derived from an EMBL/GenBank/DDBJ whole genome shotgun (WGS) entry which is preliminary data.</text>
</comment>
<keyword evidence="11" id="KW-1185">Reference proteome</keyword>
<dbReference type="PANTHER" id="PTHR24305">
    <property type="entry name" value="CYTOCHROME P450"/>
    <property type="match status" value="1"/>
</dbReference>
<dbReference type="InterPro" id="IPR036396">
    <property type="entry name" value="Cyt_P450_sf"/>
</dbReference>
<dbReference type="PANTHER" id="PTHR24305:SF226">
    <property type="entry name" value="CYTOCHROME P450 MONOOXYGENASE"/>
    <property type="match status" value="1"/>
</dbReference>
<keyword evidence="9" id="KW-0472">Membrane</keyword>